<comment type="caution">
    <text evidence="4">The sequence shown here is derived from an EMBL/GenBank/DDBJ whole genome shotgun (WGS) entry which is preliminary data.</text>
</comment>
<evidence type="ECO:0000313" key="5">
    <source>
        <dbReference type="Proteomes" id="UP000295304"/>
    </source>
</evidence>
<name>A0A4R3JD37_9PROT</name>
<evidence type="ECO:0000259" key="3">
    <source>
        <dbReference type="Pfam" id="PF13439"/>
    </source>
</evidence>
<dbReference type="AlphaFoldDB" id="A0A4R3JD37"/>
<evidence type="ECO:0000256" key="2">
    <source>
        <dbReference type="ARBA" id="ARBA00022679"/>
    </source>
</evidence>
<dbReference type="RefSeq" id="WP_132939056.1">
    <property type="nucleotide sequence ID" value="NZ_CP119676.1"/>
</dbReference>
<accession>A0A4R3JD37</accession>
<dbReference type="Proteomes" id="UP000295304">
    <property type="component" value="Unassembled WGS sequence"/>
</dbReference>
<dbReference type="PANTHER" id="PTHR12526">
    <property type="entry name" value="GLYCOSYLTRANSFERASE"/>
    <property type="match status" value="1"/>
</dbReference>
<keyword evidence="2 4" id="KW-0808">Transferase</keyword>
<dbReference type="InterPro" id="IPR028098">
    <property type="entry name" value="Glyco_trans_4-like_N"/>
</dbReference>
<dbReference type="GO" id="GO:0016757">
    <property type="term" value="F:glycosyltransferase activity"/>
    <property type="evidence" value="ECO:0007669"/>
    <property type="project" value="UniProtKB-KW"/>
</dbReference>
<keyword evidence="1" id="KW-0328">Glycosyltransferase</keyword>
<sequence length="352" mass="37977">MRLLQAMAGAHSGGAEGFFERLVIALNKRGVAQRVVIRTDDARAARLAEGGVSALQLPFSGVFDGTTRRALKREIAAFRPDVVMTWMNRATAKMPSSTKAHPFVFTARLGGYYDLKYYRRCDHLVGNTHDLVEYMTRSGWPAGRAHYLPNFVAGDGAPPVSHSALGVPAGAPLVFGLGRLHENKAFDVLIRAVARLDGVHLVIGGEGPLRGELEKLARDLGVAGRVHMPGWRDDVAALLAAADVFVCSSRHEPLGNVVIEGWAHRAPVVAAASAGPAALIEDGESGLLVAIDDDDAMGRAIARVMTDDALRAKMVARGHDAYRENFTEEVVVARYMDFFETLAGGKNRREAF</sequence>
<dbReference type="Gene3D" id="3.40.50.2000">
    <property type="entry name" value="Glycogen Phosphorylase B"/>
    <property type="match status" value="2"/>
</dbReference>
<dbReference type="Pfam" id="PF13692">
    <property type="entry name" value="Glyco_trans_1_4"/>
    <property type="match status" value="1"/>
</dbReference>
<dbReference type="SUPFAM" id="SSF53756">
    <property type="entry name" value="UDP-Glycosyltransferase/glycogen phosphorylase"/>
    <property type="match status" value="1"/>
</dbReference>
<dbReference type="Pfam" id="PF13439">
    <property type="entry name" value="Glyco_transf_4"/>
    <property type="match status" value="1"/>
</dbReference>
<evidence type="ECO:0000256" key="1">
    <source>
        <dbReference type="ARBA" id="ARBA00022676"/>
    </source>
</evidence>
<organism evidence="4 5">
    <name type="scientific">Varunaivibrio sulfuroxidans</name>
    <dbReference type="NCBI Taxonomy" id="1773489"/>
    <lineage>
        <taxon>Bacteria</taxon>
        <taxon>Pseudomonadati</taxon>
        <taxon>Pseudomonadota</taxon>
        <taxon>Alphaproteobacteria</taxon>
        <taxon>Rhodospirillales</taxon>
        <taxon>Magnetovibrionaceae</taxon>
        <taxon>Varunaivibrio</taxon>
    </lineage>
</organism>
<keyword evidence="5" id="KW-1185">Reference proteome</keyword>
<protein>
    <submittedName>
        <fullName evidence="4">Glycosyltransferase involved in cell wall biosynthesis</fullName>
    </submittedName>
</protein>
<gene>
    <name evidence="4" type="ORF">EDD55_105157</name>
</gene>
<dbReference type="EMBL" id="SLZW01000005">
    <property type="protein sequence ID" value="TCS62610.1"/>
    <property type="molecule type" value="Genomic_DNA"/>
</dbReference>
<evidence type="ECO:0000313" key="4">
    <source>
        <dbReference type="EMBL" id="TCS62610.1"/>
    </source>
</evidence>
<dbReference type="PANTHER" id="PTHR12526:SF510">
    <property type="entry name" value="D-INOSITOL 3-PHOSPHATE GLYCOSYLTRANSFERASE"/>
    <property type="match status" value="1"/>
</dbReference>
<feature type="domain" description="Glycosyltransferase subfamily 4-like N-terminal" evidence="3">
    <location>
        <begin position="13"/>
        <end position="152"/>
    </location>
</feature>
<proteinExistence type="predicted"/>
<dbReference type="OrthoDB" id="529131at2"/>
<dbReference type="CDD" id="cd03811">
    <property type="entry name" value="GT4_GT28_WabH-like"/>
    <property type="match status" value="1"/>
</dbReference>
<reference evidence="4 5" key="1">
    <citation type="submission" date="2019-03" db="EMBL/GenBank/DDBJ databases">
        <title>Genomic Encyclopedia of Type Strains, Phase IV (KMG-IV): sequencing the most valuable type-strain genomes for metagenomic binning, comparative biology and taxonomic classification.</title>
        <authorList>
            <person name="Goeker M."/>
        </authorList>
    </citation>
    <scope>NUCLEOTIDE SEQUENCE [LARGE SCALE GENOMIC DNA]</scope>
    <source>
        <strain evidence="4 5">DSM 101688</strain>
    </source>
</reference>